<dbReference type="FunFam" id="1.10.285.10:FF:000001">
    <property type="entry name" value="Glutamate dehydrogenase"/>
    <property type="match status" value="1"/>
</dbReference>
<dbReference type="EMBL" id="LWAE01000008">
    <property type="protein sequence ID" value="KZL89605.1"/>
    <property type="molecule type" value="Genomic_DNA"/>
</dbReference>
<dbReference type="AlphaFoldDB" id="A0A161WD21"/>
<dbReference type="RefSeq" id="WP_066628753.1">
    <property type="nucleotide sequence ID" value="NZ_FQXL01000007.1"/>
</dbReference>
<feature type="binding site" evidence="7">
    <location>
        <position position="95"/>
    </location>
    <ligand>
        <name>substrate</name>
    </ligand>
</feature>
<comment type="subunit">
    <text evidence="2">Homohexamer.</text>
</comment>
<dbReference type="InterPro" id="IPR033524">
    <property type="entry name" value="Glu/Leu/Phe/Val_DH_AS"/>
</dbReference>
<dbReference type="Pfam" id="PF02812">
    <property type="entry name" value="ELFV_dehydrog_N"/>
    <property type="match status" value="1"/>
</dbReference>
<dbReference type="InterPro" id="IPR050724">
    <property type="entry name" value="Glu_Leu_Phe_Val_DH"/>
</dbReference>
<evidence type="ECO:0000313" key="11">
    <source>
        <dbReference type="EMBL" id="KZL89605.1"/>
    </source>
</evidence>
<dbReference type="InterPro" id="IPR014362">
    <property type="entry name" value="Glu_DH"/>
</dbReference>
<accession>A0A161WD21</accession>
<dbReference type="InterPro" id="IPR006097">
    <property type="entry name" value="Glu/Leu/Phe/Val/Trp_DH_dimer"/>
</dbReference>
<dbReference type="InterPro" id="IPR036291">
    <property type="entry name" value="NAD(P)-bd_dom_sf"/>
</dbReference>
<comment type="similarity">
    <text evidence="1 5 9">Belongs to the Glu/Leu/Phe/Val dehydrogenases family.</text>
</comment>
<dbReference type="SMART" id="SM00839">
    <property type="entry name" value="ELFV_dehydrog"/>
    <property type="match status" value="1"/>
</dbReference>
<keyword evidence="7" id="KW-0520">NAD</keyword>
<dbReference type="GO" id="GO:0004354">
    <property type="term" value="F:glutamate dehydrogenase (NADP+) activity"/>
    <property type="evidence" value="ECO:0007669"/>
    <property type="project" value="TreeGrafter"/>
</dbReference>
<dbReference type="FunFam" id="1.10.285.10:FF:000008">
    <property type="entry name" value="Glutamate dehydrogenase"/>
    <property type="match status" value="1"/>
</dbReference>
<evidence type="ECO:0000259" key="10">
    <source>
        <dbReference type="SMART" id="SM00839"/>
    </source>
</evidence>
<dbReference type="NCBIfam" id="NF006929">
    <property type="entry name" value="PRK09414.1"/>
    <property type="match status" value="1"/>
</dbReference>
<evidence type="ECO:0000256" key="1">
    <source>
        <dbReference type="ARBA" id="ARBA00006382"/>
    </source>
</evidence>
<sequence length="452" mass="49822">MINEKVKNYIDEVIEKVKKRNGHEPEFLQTVEEVLSSLGPVLERHPEYMEENLLERMCEPERQIMFRVPWVDDQGKLQVNRGFRVQFNGAIGPYKGGLRFHPSVYIGIMKFLGFEQVLKNSLTGLPIGGGKGGSDFDPRGKSDKEIMRFCQSFMTELYRHIGPDVDVPAGDIGVGGREIGYLYGQYRRIRGAFENGVLTGKGMSYGGSLIRPEATGFGAAYFCEQMLKHEGTDFKGKTVAISGFGNVSWGLSIKIAQLGGKVVTLSGPDGYIYDPEGVTGEKIDYLLEMRASGRDKVQDYADKFGVKFFPEEKPWGVKADIIMPSATQNDIHLEHAKQIVENGVKMVCEVANMPCTNEAVDYLQKNGVIVGPSKAANAGGVATSALEMAQNSGRMSWTEEEVDAKLHQIMVNIYNNCKDASEEYGFGYNLVAGANIAGFVKVADAMHAQGNY</sequence>
<dbReference type="Proteomes" id="UP000076603">
    <property type="component" value="Unassembled WGS sequence"/>
</dbReference>
<name>A0A161WD21_9CLOT</name>
<feature type="binding site" evidence="7">
    <location>
        <position position="246"/>
    </location>
    <ligand>
        <name>NAD(+)</name>
        <dbReference type="ChEBI" id="CHEBI:57540"/>
    </ligand>
</feature>
<dbReference type="FunFam" id="3.40.50.10860:FF:000002">
    <property type="entry name" value="Glutamate dehydrogenase"/>
    <property type="match status" value="1"/>
</dbReference>
<feature type="active site" description="Proton donor" evidence="6">
    <location>
        <position position="131"/>
    </location>
</feature>
<keyword evidence="12" id="KW-1185">Reference proteome</keyword>
<dbReference type="GO" id="GO:0005829">
    <property type="term" value="C:cytosol"/>
    <property type="evidence" value="ECO:0007669"/>
    <property type="project" value="TreeGrafter"/>
</dbReference>
<dbReference type="PANTHER" id="PTHR43571:SF1">
    <property type="entry name" value="NADP-SPECIFIC GLUTAMATE DEHYDROGENASE 1-RELATED"/>
    <property type="match status" value="1"/>
</dbReference>
<evidence type="ECO:0000256" key="4">
    <source>
        <dbReference type="ARBA" id="ARBA00023002"/>
    </source>
</evidence>
<protein>
    <recommendedName>
        <fullName evidence="3 5">Glutamate dehydrogenase</fullName>
    </recommendedName>
</protein>
<dbReference type="GO" id="GO:0006537">
    <property type="term" value="P:glutamate biosynthetic process"/>
    <property type="evidence" value="ECO:0007669"/>
    <property type="project" value="TreeGrafter"/>
</dbReference>
<feature type="binding site" evidence="7">
    <location>
        <position position="119"/>
    </location>
    <ligand>
        <name>substrate</name>
    </ligand>
</feature>
<dbReference type="Gene3D" id="3.40.50.720">
    <property type="entry name" value="NAD(P)-binding Rossmann-like Domain"/>
    <property type="match status" value="1"/>
</dbReference>
<feature type="binding site" evidence="7">
    <location>
        <position position="116"/>
    </location>
    <ligand>
        <name>substrate</name>
    </ligand>
</feature>
<dbReference type="InterPro" id="IPR006096">
    <property type="entry name" value="Glu/Leu/Phe/Val/Trp_DH_C"/>
</dbReference>
<dbReference type="PATRIC" id="fig|1121326.3.peg.5160"/>
<dbReference type="PROSITE" id="PS00074">
    <property type="entry name" value="GLFV_DEHYDROGENASE"/>
    <property type="match status" value="1"/>
</dbReference>
<evidence type="ECO:0000256" key="7">
    <source>
        <dbReference type="PIRSR" id="PIRSR000185-2"/>
    </source>
</evidence>
<dbReference type="Gene3D" id="3.40.50.10860">
    <property type="entry name" value="Leucine Dehydrogenase, chain A, domain 1"/>
    <property type="match status" value="1"/>
</dbReference>
<organism evidence="11 12">
    <name type="scientific">Clostridium magnum DSM 2767</name>
    <dbReference type="NCBI Taxonomy" id="1121326"/>
    <lineage>
        <taxon>Bacteria</taxon>
        <taxon>Bacillati</taxon>
        <taxon>Bacillota</taxon>
        <taxon>Clostridia</taxon>
        <taxon>Eubacteriales</taxon>
        <taxon>Clostridiaceae</taxon>
        <taxon>Clostridium</taxon>
    </lineage>
</organism>
<dbReference type="InterPro" id="IPR046346">
    <property type="entry name" value="Aminoacid_DH-like_N_sf"/>
</dbReference>
<evidence type="ECO:0000256" key="9">
    <source>
        <dbReference type="RuleBase" id="RU004417"/>
    </source>
</evidence>
<dbReference type="OrthoDB" id="9803297at2"/>
<dbReference type="SUPFAM" id="SSF51735">
    <property type="entry name" value="NAD(P)-binding Rossmann-fold domains"/>
    <property type="match status" value="1"/>
</dbReference>
<dbReference type="FunFam" id="3.40.50.720:FF:000030">
    <property type="entry name" value="Glutamate dehydrogenase"/>
    <property type="match status" value="1"/>
</dbReference>
<evidence type="ECO:0000256" key="2">
    <source>
        <dbReference type="ARBA" id="ARBA00011643"/>
    </source>
</evidence>
<dbReference type="SUPFAM" id="SSF53223">
    <property type="entry name" value="Aminoacid dehydrogenase-like, N-terminal domain"/>
    <property type="match status" value="1"/>
</dbReference>
<dbReference type="Pfam" id="PF00208">
    <property type="entry name" value="ELFV_dehydrog"/>
    <property type="match status" value="1"/>
</dbReference>
<dbReference type="PRINTS" id="PR00082">
    <property type="entry name" value="GLFDHDRGNASE"/>
</dbReference>
<evidence type="ECO:0000256" key="3">
    <source>
        <dbReference type="ARBA" id="ARBA00012896"/>
    </source>
</evidence>
<gene>
    <name evidence="11" type="primary">gdh</name>
    <name evidence="11" type="ORF">CLMAG_51050</name>
</gene>
<evidence type="ECO:0000256" key="8">
    <source>
        <dbReference type="PIRSR" id="PIRSR000185-3"/>
    </source>
</evidence>
<keyword evidence="7" id="KW-0547">Nucleotide-binding</keyword>
<feature type="binding site" evidence="7">
    <location>
        <position position="384"/>
    </location>
    <ligand>
        <name>substrate</name>
    </ligand>
</feature>
<dbReference type="PIRSF" id="PIRSF000185">
    <property type="entry name" value="Glu_DH"/>
    <property type="match status" value="1"/>
</dbReference>
<dbReference type="STRING" id="1121326.CLMAG_51050"/>
<dbReference type="GO" id="GO:0000166">
    <property type="term" value="F:nucleotide binding"/>
    <property type="evidence" value="ECO:0007669"/>
    <property type="project" value="UniProtKB-KW"/>
</dbReference>
<dbReference type="InterPro" id="IPR006095">
    <property type="entry name" value="Glu/Leu/Phe/Val/Trp_DH"/>
</dbReference>
<feature type="binding site" evidence="7">
    <location>
        <position position="215"/>
    </location>
    <ligand>
        <name>NAD(+)</name>
        <dbReference type="ChEBI" id="CHEBI:57540"/>
    </ligand>
</feature>
<dbReference type="CDD" id="cd05313">
    <property type="entry name" value="NAD_bind_2_Glu_DH"/>
    <property type="match status" value="1"/>
</dbReference>
<proteinExistence type="inferred from homology"/>
<evidence type="ECO:0000256" key="5">
    <source>
        <dbReference type="PIRNR" id="PIRNR000185"/>
    </source>
</evidence>
<comment type="caution">
    <text evidence="11">The sequence shown here is derived from an EMBL/GenBank/DDBJ whole genome shotgun (WGS) entry which is preliminary data.</text>
</comment>
<dbReference type="Gene3D" id="1.10.285.10">
    <property type="entry name" value="Glutamate Dehydrogenase, chain A, domain 3"/>
    <property type="match status" value="2"/>
</dbReference>
<keyword evidence="4 5" id="KW-0560">Oxidoreductase</keyword>
<dbReference type="PANTHER" id="PTHR43571">
    <property type="entry name" value="NADP-SPECIFIC GLUTAMATE DEHYDROGENASE 1-RELATED"/>
    <property type="match status" value="1"/>
</dbReference>
<evidence type="ECO:0000256" key="6">
    <source>
        <dbReference type="PIRSR" id="PIRSR000185-1"/>
    </source>
</evidence>
<dbReference type="InterPro" id="IPR033922">
    <property type="entry name" value="NAD_bind_Glu_DH"/>
</dbReference>
<feature type="binding site" evidence="7">
    <location>
        <position position="170"/>
    </location>
    <ligand>
        <name>substrate</name>
    </ligand>
</feature>
<feature type="site" description="Important for catalysis" evidence="8">
    <location>
        <position position="171"/>
    </location>
</feature>
<feature type="domain" description="Glutamate/phenylalanine/leucine/valine/L-tryptophan dehydrogenase C-terminal" evidence="10">
    <location>
        <begin position="208"/>
        <end position="450"/>
    </location>
</feature>
<reference evidence="11 12" key="1">
    <citation type="submission" date="2016-04" db="EMBL/GenBank/DDBJ databases">
        <title>Genome sequence of Clostridium magnum DSM 2767.</title>
        <authorList>
            <person name="Poehlein A."/>
            <person name="Uhlig R."/>
            <person name="Fischer R."/>
            <person name="Bahl H."/>
            <person name="Daniel R."/>
        </authorList>
    </citation>
    <scope>NUCLEOTIDE SEQUENCE [LARGE SCALE GENOMIC DNA]</scope>
    <source>
        <strain evidence="11 12">DSM 2767</strain>
    </source>
</reference>
<evidence type="ECO:0000313" key="12">
    <source>
        <dbReference type="Proteomes" id="UP000076603"/>
    </source>
</evidence>